<dbReference type="InterPro" id="IPR001214">
    <property type="entry name" value="SET_dom"/>
</dbReference>
<sequence>MSKHDPSATPLIRVSPSGVHGLGAFATRPLPAFALLGLYEGRRYTPKQIAAKEWNDQLTYLFTLSNQETIDGAKGGNATRHLNHSCEPNCEAVEEYDDAGKLILKFQTLQPVDAGEELFIDYCLTADDGSSPEDYPCHCGAPNCRGTMLAPVEAEEQEPSDASVGLAEEPEQIHRPPTDPAHAAKPHQVPSPSGA</sequence>
<dbReference type="Gene3D" id="2.170.270.10">
    <property type="entry name" value="SET domain"/>
    <property type="match status" value="1"/>
</dbReference>
<reference evidence="9 10" key="1">
    <citation type="submission" date="2024-03" db="EMBL/GenBank/DDBJ databases">
        <title>Novel species of the genus Variovorax.</title>
        <authorList>
            <person name="Liu Q."/>
            <person name="Xin Y.-H."/>
        </authorList>
    </citation>
    <scope>NUCLEOTIDE SEQUENCE [LARGE SCALE GENOMIC DNA]</scope>
    <source>
        <strain evidence="9 10">KACC 18901</strain>
    </source>
</reference>
<keyword evidence="4" id="KW-0808">Transferase</keyword>
<evidence type="ECO:0000259" key="7">
    <source>
        <dbReference type="PROSITE" id="PS50280"/>
    </source>
</evidence>
<evidence type="ECO:0000313" key="9">
    <source>
        <dbReference type="EMBL" id="MEJ8858582.1"/>
    </source>
</evidence>
<dbReference type="PROSITE" id="PS50280">
    <property type="entry name" value="SET"/>
    <property type="match status" value="1"/>
</dbReference>
<evidence type="ECO:0000256" key="4">
    <source>
        <dbReference type="ARBA" id="ARBA00022679"/>
    </source>
</evidence>
<keyword evidence="3" id="KW-0489">Methyltransferase</keyword>
<feature type="domain" description="Post-SET" evidence="8">
    <location>
        <begin position="133"/>
        <end position="149"/>
    </location>
</feature>
<dbReference type="PANTHER" id="PTHR22884">
    <property type="entry name" value="SET DOMAIN PROTEINS"/>
    <property type="match status" value="1"/>
</dbReference>
<dbReference type="PROSITE" id="PS50868">
    <property type="entry name" value="POST_SET"/>
    <property type="match status" value="1"/>
</dbReference>
<dbReference type="InterPro" id="IPR003616">
    <property type="entry name" value="Post-SET_dom"/>
</dbReference>
<keyword evidence="2" id="KW-0158">Chromosome</keyword>
<organism evidence="9 10">
    <name type="scientific">Variovorax robiniae</name>
    <dbReference type="NCBI Taxonomy" id="1836199"/>
    <lineage>
        <taxon>Bacteria</taxon>
        <taxon>Pseudomonadati</taxon>
        <taxon>Pseudomonadota</taxon>
        <taxon>Betaproteobacteria</taxon>
        <taxon>Burkholderiales</taxon>
        <taxon>Comamonadaceae</taxon>
        <taxon>Variovorax</taxon>
    </lineage>
</organism>
<dbReference type="EMBL" id="JBBKZS010000018">
    <property type="protein sequence ID" value="MEJ8858582.1"/>
    <property type="molecule type" value="Genomic_DNA"/>
</dbReference>
<dbReference type="InterPro" id="IPR050777">
    <property type="entry name" value="SET2_Histone-Lys_MeTrsfase"/>
</dbReference>
<dbReference type="Pfam" id="PF00856">
    <property type="entry name" value="SET"/>
    <property type="match status" value="1"/>
</dbReference>
<dbReference type="SMART" id="SM00508">
    <property type="entry name" value="PostSET"/>
    <property type="match status" value="1"/>
</dbReference>
<proteinExistence type="predicted"/>
<feature type="domain" description="SET" evidence="7">
    <location>
        <begin position="10"/>
        <end position="123"/>
    </location>
</feature>
<dbReference type="SUPFAM" id="SSF82199">
    <property type="entry name" value="SET domain"/>
    <property type="match status" value="1"/>
</dbReference>
<protein>
    <submittedName>
        <fullName evidence="9">SET domain-containing protein-lysine N-methyltransferase</fullName>
    </submittedName>
</protein>
<comment type="subcellular location">
    <subcellularLocation>
        <location evidence="1">Chromosome</location>
    </subcellularLocation>
</comment>
<dbReference type="InterPro" id="IPR046341">
    <property type="entry name" value="SET_dom_sf"/>
</dbReference>
<evidence type="ECO:0000313" key="10">
    <source>
        <dbReference type="Proteomes" id="UP001367030"/>
    </source>
</evidence>
<keyword evidence="10" id="KW-1185">Reference proteome</keyword>
<evidence type="ECO:0000256" key="6">
    <source>
        <dbReference type="SAM" id="MobiDB-lite"/>
    </source>
</evidence>
<accession>A0ABU8XFC8</accession>
<comment type="caution">
    <text evidence="9">The sequence shown here is derived from an EMBL/GenBank/DDBJ whole genome shotgun (WGS) entry which is preliminary data.</text>
</comment>
<keyword evidence="5" id="KW-0949">S-adenosyl-L-methionine</keyword>
<dbReference type="Proteomes" id="UP001367030">
    <property type="component" value="Unassembled WGS sequence"/>
</dbReference>
<gene>
    <name evidence="9" type="ORF">WKW79_28695</name>
</gene>
<evidence type="ECO:0000256" key="2">
    <source>
        <dbReference type="ARBA" id="ARBA00022454"/>
    </source>
</evidence>
<name>A0ABU8XFC8_9BURK</name>
<evidence type="ECO:0000256" key="1">
    <source>
        <dbReference type="ARBA" id="ARBA00004286"/>
    </source>
</evidence>
<evidence type="ECO:0000256" key="5">
    <source>
        <dbReference type="ARBA" id="ARBA00022691"/>
    </source>
</evidence>
<dbReference type="RefSeq" id="WP_340338642.1">
    <property type="nucleotide sequence ID" value="NZ_JBBKZS010000018.1"/>
</dbReference>
<evidence type="ECO:0000259" key="8">
    <source>
        <dbReference type="PROSITE" id="PS50868"/>
    </source>
</evidence>
<dbReference type="SMART" id="SM00317">
    <property type="entry name" value="SET"/>
    <property type="match status" value="1"/>
</dbReference>
<feature type="region of interest" description="Disordered" evidence="6">
    <location>
        <begin position="151"/>
        <end position="195"/>
    </location>
</feature>
<evidence type="ECO:0000256" key="3">
    <source>
        <dbReference type="ARBA" id="ARBA00022603"/>
    </source>
</evidence>